<evidence type="ECO:0000313" key="3">
    <source>
        <dbReference type="Proteomes" id="UP000019812"/>
    </source>
</evidence>
<sequence>MDDDLLSHVLRSRGMNHPLAPFTGFVFLLLKIGLAVFFTVVAGAFAWLFWQTPRWLFWSGVIALIAAVPWQLAWMRKQRRAPGA</sequence>
<dbReference type="Proteomes" id="UP000019812">
    <property type="component" value="Unassembled WGS sequence"/>
</dbReference>
<accession>A0A084XUQ5</accession>
<name>A0A084XUQ5_9PROT</name>
<evidence type="ECO:0000256" key="1">
    <source>
        <dbReference type="SAM" id="Phobius"/>
    </source>
</evidence>
<evidence type="ECO:0008006" key="4">
    <source>
        <dbReference type="Google" id="ProtNLM"/>
    </source>
</evidence>
<organism evidence="2 3">
    <name type="scientific">Candidatus Accumulibacter vicinus</name>
    <dbReference type="NCBI Taxonomy" id="2954382"/>
    <lineage>
        <taxon>Bacteria</taxon>
        <taxon>Pseudomonadati</taxon>
        <taxon>Pseudomonadota</taxon>
        <taxon>Betaproteobacteria</taxon>
        <taxon>Candidatus Accumulibacter</taxon>
    </lineage>
</organism>
<feature type="transmembrane region" description="Helical" evidence="1">
    <location>
        <begin position="55"/>
        <end position="74"/>
    </location>
</feature>
<dbReference type="AlphaFoldDB" id="A0A084XUQ5"/>
<reference evidence="2 3" key="1">
    <citation type="submission" date="2014-07" db="EMBL/GenBank/DDBJ databases">
        <title>Expanding our view of genomic diversity in Candidatus Accumulibacter clades.</title>
        <authorList>
            <person name="Skennerton C.T."/>
            <person name="Barr J.J."/>
            <person name="Slater F.R."/>
            <person name="Bond P.L."/>
            <person name="Tyson G.W."/>
        </authorList>
    </citation>
    <scope>NUCLEOTIDE SEQUENCE [LARGE SCALE GENOMIC DNA]</scope>
    <source>
        <strain evidence="3">SK-01</strain>
    </source>
</reference>
<feature type="transmembrane region" description="Helical" evidence="1">
    <location>
        <begin position="21"/>
        <end position="49"/>
    </location>
</feature>
<dbReference type="EMBL" id="JDSS02000049">
    <property type="protein sequence ID" value="KFB66199.1"/>
    <property type="molecule type" value="Genomic_DNA"/>
</dbReference>
<comment type="caution">
    <text evidence="2">The sequence shown here is derived from an EMBL/GenBank/DDBJ whole genome shotgun (WGS) entry which is preliminary data.</text>
</comment>
<protein>
    <recommendedName>
        <fullName evidence="4">Transmembrane protein</fullName>
    </recommendedName>
</protein>
<keyword evidence="1" id="KW-0812">Transmembrane</keyword>
<gene>
    <name evidence="2" type="ORF">CAPSK01_004568</name>
</gene>
<dbReference type="RefSeq" id="WP_034930883.1">
    <property type="nucleotide sequence ID" value="NZ_JDSS02000049.1"/>
</dbReference>
<keyword evidence="1" id="KW-0472">Membrane</keyword>
<keyword evidence="1" id="KW-1133">Transmembrane helix</keyword>
<evidence type="ECO:0000313" key="2">
    <source>
        <dbReference type="EMBL" id="KFB66199.1"/>
    </source>
</evidence>
<proteinExistence type="predicted"/>